<reference evidence="1 2" key="1">
    <citation type="submission" date="2021-01" db="EMBL/GenBank/DDBJ databases">
        <title>Piscinibacter sp. Jin2 Genome sequencing and assembly.</title>
        <authorList>
            <person name="Kim I."/>
        </authorList>
    </citation>
    <scope>NUCLEOTIDE SEQUENCE [LARGE SCALE GENOMIC DNA]</scope>
    <source>
        <strain evidence="1 2">Jin2</strain>
    </source>
</reference>
<dbReference type="Pfam" id="PF06821">
    <property type="entry name" value="Ser_hydrolase"/>
    <property type="match status" value="1"/>
</dbReference>
<protein>
    <submittedName>
        <fullName evidence="1">Alpha/beta hydrolase</fullName>
    </submittedName>
</protein>
<dbReference type="Gene3D" id="3.40.50.1820">
    <property type="entry name" value="alpha/beta hydrolase"/>
    <property type="match status" value="1"/>
</dbReference>
<keyword evidence="1" id="KW-0378">Hydrolase</keyword>
<evidence type="ECO:0000313" key="2">
    <source>
        <dbReference type="Proteomes" id="UP000643207"/>
    </source>
</evidence>
<name>A0A9X1BRE6_9BURK</name>
<gene>
    <name evidence="1" type="ORF">JI742_12200</name>
</gene>
<dbReference type="Proteomes" id="UP000643207">
    <property type="component" value="Unassembled WGS sequence"/>
</dbReference>
<dbReference type="GO" id="GO:0016787">
    <property type="term" value="F:hydrolase activity"/>
    <property type="evidence" value="ECO:0007669"/>
    <property type="project" value="UniProtKB-KW"/>
</dbReference>
<dbReference type="SUPFAM" id="SSF53474">
    <property type="entry name" value="alpha/beta-Hydrolases"/>
    <property type="match status" value="1"/>
</dbReference>
<dbReference type="InterPro" id="IPR029058">
    <property type="entry name" value="AB_hydrolase_fold"/>
</dbReference>
<evidence type="ECO:0000313" key="1">
    <source>
        <dbReference type="EMBL" id="MBL0720646.1"/>
    </source>
</evidence>
<sequence>MPSLRHPPRRQVRLLVVPGLRNSGPGHWQSWLERQQRGARRVVQDDWSTPDLNRWSARIETTLRAEPESLWLAVAHSFGCVALARHLVDDPDSPIVAAMMVAPASPARFGLEQAVPEAALPLPSVLVGSENDPWMSLEGARSLARRWGAHWVSLGLAGHINAESGHATLPLASAWVRAMRQQLAREQRPELADWREWSFAV</sequence>
<proteinExistence type="predicted"/>
<dbReference type="EMBL" id="JAERRA010000002">
    <property type="protein sequence ID" value="MBL0720646.1"/>
    <property type="molecule type" value="Genomic_DNA"/>
</dbReference>
<dbReference type="AlphaFoldDB" id="A0A9X1BRE6"/>
<accession>A0A9X1BRE6</accession>
<organism evidence="1 2">
    <name type="scientific">Aquariibacter lacus</name>
    <dbReference type="NCBI Taxonomy" id="2801332"/>
    <lineage>
        <taxon>Bacteria</taxon>
        <taxon>Pseudomonadati</taxon>
        <taxon>Pseudomonadota</taxon>
        <taxon>Betaproteobacteria</taxon>
        <taxon>Burkholderiales</taxon>
        <taxon>Sphaerotilaceae</taxon>
        <taxon>Aquariibacter</taxon>
    </lineage>
</organism>
<dbReference type="RefSeq" id="WP_201827255.1">
    <property type="nucleotide sequence ID" value="NZ_JAERRA010000002.1"/>
</dbReference>
<dbReference type="InterPro" id="IPR010662">
    <property type="entry name" value="RBBP9/YdeN"/>
</dbReference>
<keyword evidence="2" id="KW-1185">Reference proteome</keyword>
<comment type="caution">
    <text evidence="1">The sequence shown here is derived from an EMBL/GenBank/DDBJ whole genome shotgun (WGS) entry which is preliminary data.</text>
</comment>